<dbReference type="SMART" id="SM00220">
    <property type="entry name" value="S_TKc"/>
    <property type="match status" value="1"/>
</dbReference>
<evidence type="ECO:0000313" key="12">
    <source>
        <dbReference type="EMBL" id="RRJ86261.1"/>
    </source>
</evidence>
<dbReference type="GO" id="GO:0005524">
    <property type="term" value="F:ATP binding"/>
    <property type="evidence" value="ECO:0007669"/>
    <property type="project" value="UniProtKB-KW"/>
</dbReference>
<evidence type="ECO:0000256" key="1">
    <source>
        <dbReference type="ARBA" id="ARBA00012513"/>
    </source>
</evidence>
<dbReference type="PROSITE" id="PS00108">
    <property type="entry name" value="PROTEIN_KINASE_ST"/>
    <property type="match status" value="1"/>
</dbReference>
<organism evidence="12 13">
    <name type="scientific">Gulosibacter macacae</name>
    <dbReference type="NCBI Taxonomy" id="2488791"/>
    <lineage>
        <taxon>Bacteria</taxon>
        <taxon>Bacillati</taxon>
        <taxon>Actinomycetota</taxon>
        <taxon>Actinomycetes</taxon>
        <taxon>Micrococcales</taxon>
        <taxon>Microbacteriaceae</taxon>
        <taxon>Gulosibacter</taxon>
    </lineage>
</organism>
<evidence type="ECO:0000313" key="13">
    <source>
        <dbReference type="Proteomes" id="UP000274391"/>
    </source>
</evidence>
<evidence type="ECO:0000256" key="8">
    <source>
        <dbReference type="ARBA" id="ARBA00048679"/>
    </source>
</evidence>
<feature type="domain" description="PASTA" evidence="11">
    <location>
        <begin position="633"/>
        <end position="698"/>
    </location>
</feature>
<comment type="catalytic activity">
    <reaction evidence="8">
        <text>L-seryl-[protein] + ATP = O-phospho-L-seryl-[protein] + ADP + H(+)</text>
        <dbReference type="Rhea" id="RHEA:17989"/>
        <dbReference type="Rhea" id="RHEA-COMP:9863"/>
        <dbReference type="Rhea" id="RHEA-COMP:11604"/>
        <dbReference type="ChEBI" id="CHEBI:15378"/>
        <dbReference type="ChEBI" id="CHEBI:29999"/>
        <dbReference type="ChEBI" id="CHEBI:30616"/>
        <dbReference type="ChEBI" id="CHEBI:83421"/>
        <dbReference type="ChEBI" id="CHEBI:456216"/>
        <dbReference type="EC" id="2.7.11.1"/>
    </reaction>
</comment>
<keyword evidence="9" id="KW-1133">Transmembrane helix</keyword>
<keyword evidence="3" id="KW-0808">Transferase</keyword>
<feature type="transmembrane region" description="Helical" evidence="9">
    <location>
        <begin position="405"/>
        <end position="424"/>
    </location>
</feature>
<feature type="domain" description="PASTA" evidence="11">
    <location>
        <begin position="433"/>
        <end position="496"/>
    </location>
</feature>
<comment type="caution">
    <text evidence="12">The sequence shown here is derived from an EMBL/GenBank/DDBJ whole genome shotgun (WGS) entry which is preliminary data.</text>
</comment>
<evidence type="ECO:0000256" key="4">
    <source>
        <dbReference type="ARBA" id="ARBA00022741"/>
    </source>
</evidence>
<dbReference type="OrthoDB" id="9762169at2"/>
<keyword evidence="4" id="KW-0547">Nucleotide-binding</keyword>
<dbReference type="Gene3D" id="3.30.10.20">
    <property type="match status" value="4"/>
</dbReference>
<evidence type="ECO:0000256" key="7">
    <source>
        <dbReference type="ARBA" id="ARBA00047899"/>
    </source>
</evidence>
<dbReference type="Pfam" id="PF00069">
    <property type="entry name" value="Pkinase"/>
    <property type="match status" value="1"/>
</dbReference>
<dbReference type="AlphaFoldDB" id="A0A3P3VTX4"/>
<dbReference type="FunFam" id="3.30.200.20:FF:000035">
    <property type="entry name" value="Serine/threonine protein kinase Stk1"/>
    <property type="match status" value="1"/>
</dbReference>
<accession>A0A3P3VTX4</accession>
<dbReference type="InterPro" id="IPR000719">
    <property type="entry name" value="Prot_kinase_dom"/>
</dbReference>
<gene>
    <name evidence="12" type="primary">pknB</name>
    <name evidence="12" type="ORF">EG850_09155</name>
</gene>
<evidence type="ECO:0000259" key="10">
    <source>
        <dbReference type="PROSITE" id="PS50011"/>
    </source>
</evidence>
<keyword evidence="9" id="KW-0812">Transmembrane</keyword>
<dbReference type="Proteomes" id="UP000274391">
    <property type="component" value="Unassembled WGS sequence"/>
</dbReference>
<dbReference type="PROSITE" id="PS51178">
    <property type="entry name" value="PASTA"/>
    <property type="match status" value="3"/>
</dbReference>
<dbReference type="EMBL" id="RQVS01000010">
    <property type="protein sequence ID" value="RRJ86261.1"/>
    <property type="molecule type" value="Genomic_DNA"/>
</dbReference>
<dbReference type="InterPro" id="IPR005543">
    <property type="entry name" value="PASTA_dom"/>
</dbReference>
<dbReference type="Gene3D" id="1.10.510.10">
    <property type="entry name" value="Transferase(Phosphotransferase) domain 1"/>
    <property type="match status" value="1"/>
</dbReference>
<keyword evidence="6" id="KW-0067">ATP-binding</keyword>
<dbReference type="PANTHER" id="PTHR43289:SF34">
    <property type="entry name" value="SERINE_THREONINE-PROTEIN KINASE YBDM-RELATED"/>
    <property type="match status" value="1"/>
</dbReference>
<evidence type="ECO:0000256" key="3">
    <source>
        <dbReference type="ARBA" id="ARBA00022679"/>
    </source>
</evidence>
<dbReference type="PROSITE" id="PS50011">
    <property type="entry name" value="PROTEIN_KINASE_DOM"/>
    <property type="match status" value="1"/>
</dbReference>
<keyword evidence="2" id="KW-0723">Serine/threonine-protein kinase</keyword>
<keyword evidence="9" id="KW-0472">Membrane</keyword>
<feature type="domain" description="Protein kinase" evidence="10">
    <location>
        <begin position="45"/>
        <end position="300"/>
    </location>
</feature>
<dbReference type="InterPro" id="IPR011009">
    <property type="entry name" value="Kinase-like_dom_sf"/>
</dbReference>
<keyword evidence="13" id="KW-1185">Reference proteome</keyword>
<reference evidence="12 13" key="1">
    <citation type="submission" date="2018-11" db="EMBL/GenBank/DDBJ databases">
        <title>YIM 102482-1 draft genome.</title>
        <authorList>
            <person name="Li G."/>
            <person name="Jiang Y."/>
        </authorList>
    </citation>
    <scope>NUCLEOTIDE SEQUENCE [LARGE SCALE GENOMIC DNA]</scope>
    <source>
        <strain evidence="12 13">YIM 102482-1</strain>
    </source>
</reference>
<evidence type="ECO:0000256" key="5">
    <source>
        <dbReference type="ARBA" id="ARBA00022777"/>
    </source>
</evidence>
<dbReference type="InterPro" id="IPR008271">
    <property type="entry name" value="Ser/Thr_kinase_AS"/>
</dbReference>
<dbReference type="PANTHER" id="PTHR43289">
    <property type="entry name" value="MITOGEN-ACTIVATED PROTEIN KINASE KINASE KINASE 20-RELATED"/>
    <property type="match status" value="1"/>
</dbReference>
<evidence type="ECO:0000256" key="2">
    <source>
        <dbReference type="ARBA" id="ARBA00022527"/>
    </source>
</evidence>
<sequence length="700" mass="73781">MVADPVGGRDRRSFTTGLTTCRITLRSVASANPDTIIGRLIDGRYQVRSLIARGGMATVYVATDLRLERRVAVKIMHDHLAADEAFRARFIREARAAAKLAHPNLVNVYDQGEDNGLAYMVMEYVPGITLRDLLHDHHRLTVEQTIDIMDAVLAGLQVAHRQGIVHRDIKPENVLLADDGRIKLSDFGLARAATSNTASGSVLLGTIAYLAPELVTKGTADVRSDIYSAGIMMFEMLAGEQPYRGDEPVNIAYRHANDNVPPPSELQADVPQELDDLVIWSTERDPEDRPADAGGMLAALRQAERDIAAGGGTRVPPNSASLPVAPDPSTRLLAVADDEPVSWELPTQASDFVELQAAATQASVPAHPDVLVPKPAGFAPVAVSGLPPTANRLERINRQKRRSGFVAAIVVAMLVAIATGIGWWQGVGPGSYDPSPQLAGLAQAEAESTITAAGFTVGEVIGENSLEVPSGVVIRSDPDGGMPLAPDSAIDLVVSTGPRILTVPAVAGLDRDAAIEAITQAGFNYDPETDRSQFSGEPAGTVLYGTTSSGESLPQELAEQEHIRLVVSLGPVPDVEGMSEGDAVATLANAGLTGVVVDSAYSKTTPAGAVLSQSTTTDPVVQGDEIHLVTSLGPDLVEVPNVVGKPLKEAIATLESAGFTVTHEVPSYLQDIALVLRTEPAAGEKIDRGASVRVIVTVTV</sequence>
<evidence type="ECO:0000259" key="11">
    <source>
        <dbReference type="PROSITE" id="PS51178"/>
    </source>
</evidence>
<dbReference type="GO" id="GO:0045717">
    <property type="term" value="P:negative regulation of fatty acid biosynthetic process"/>
    <property type="evidence" value="ECO:0007669"/>
    <property type="project" value="UniProtKB-ARBA"/>
</dbReference>
<dbReference type="EC" id="2.7.11.1" evidence="1"/>
<dbReference type="SUPFAM" id="SSF56112">
    <property type="entry name" value="Protein kinase-like (PK-like)"/>
    <property type="match status" value="1"/>
</dbReference>
<dbReference type="GO" id="GO:0004674">
    <property type="term" value="F:protein serine/threonine kinase activity"/>
    <property type="evidence" value="ECO:0007669"/>
    <property type="project" value="UniProtKB-KW"/>
</dbReference>
<comment type="catalytic activity">
    <reaction evidence="7">
        <text>L-threonyl-[protein] + ATP = O-phospho-L-threonyl-[protein] + ADP + H(+)</text>
        <dbReference type="Rhea" id="RHEA:46608"/>
        <dbReference type="Rhea" id="RHEA-COMP:11060"/>
        <dbReference type="Rhea" id="RHEA-COMP:11605"/>
        <dbReference type="ChEBI" id="CHEBI:15378"/>
        <dbReference type="ChEBI" id="CHEBI:30013"/>
        <dbReference type="ChEBI" id="CHEBI:30616"/>
        <dbReference type="ChEBI" id="CHEBI:61977"/>
        <dbReference type="ChEBI" id="CHEBI:456216"/>
        <dbReference type="EC" id="2.7.11.1"/>
    </reaction>
</comment>
<evidence type="ECO:0000256" key="9">
    <source>
        <dbReference type="SAM" id="Phobius"/>
    </source>
</evidence>
<dbReference type="FunFam" id="1.10.510.10:FF:000021">
    <property type="entry name" value="Serine/threonine protein kinase"/>
    <property type="match status" value="1"/>
</dbReference>
<evidence type="ECO:0000256" key="6">
    <source>
        <dbReference type="ARBA" id="ARBA00022840"/>
    </source>
</evidence>
<dbReference type="Gene3D" id="3.30.200.20">
    <property type="entry name" value="Phosphorylase Kinase, domain 1"/>
    <property type="match status" value="1"/>
</dbReference>
<name>A0A3P3VTX4_9MICO</name>
<dbReference type="SMART" id="SM00740">
    <property type="entry name" value="PASTA"/>
    <property type="match status" value="4"/>
</dbReference>
<dbReference type="CDD" id="cd14014">
    <property type="entry name" value="STKc_PknB_like"/>
    <property type="match status" value="1"/>
</dbReference>
<protein>
    <recommendedName>
        <fullName evidence="1">non-specific serine/threonine protein kinase</fullName>
        <ecNumber evidence="1">2.7.11.1</ecNumber>
    </recommendedName>
</protein>
<feature type="domain" description="PASTA" evidence="11">
    <location>
        <begin position="570"/>
        <end position="632"/>
    </location>
</feature>
<dbReference type="CDD" id="cd06577">
    <property type="entry name" value="PASTA_pknB"/>
    <property type="match status" value="4"/>
</dbReference>
<proteinExistence type="predicted"/>
<dbReference type="Pfam" id="PF03793">
    <property type="entry name" value="PASTA"/>
    <property type="match status" value="3"/>
</dbReference>
<keyword evidence="5 12" id="KW-0418">Kinase</keyword>
<dbReference type="NCBIfam" id="NF033483">
    <property type="entry name" value="PknB_PASTA_kin"/>
    <property type="match status" value="1"/>
</dbReference>